<dbReference type="EMBL" id="JOKH01000001">
    <property type="protein sequence ID" value="KEQ19049.1"/>
    <property type="molecule type" value="Genomic_DNA"/>
</dbReference>
<dbReference type="STRING" id="1137799.GZ78_03190"/>
<gene>
    <name evidence="2" type="ORF">GZ78_03190</name>
</gene>
<dbReference type="PROSITE" id="PS51257">
    <property type="entry name" value="PROKAR_LIPOPROTEIN"/>
    <property type="match status" value="1"/>
</dbReference>
<keyword evidence="3" id="KW-1185">Reference proteome</keyword>
<reference evidence="2 3" key="1">
    <citation type="submission" date="2014-06" db="EMBL/GenBank/DDBJ databases">
        <title>Whole Genome Sequences of Three Symbiotic Endozoicomonas Bacteria.</title>
        <authorList>
            <person name="Neave M.J."/>
            <person name="Apprill A."/>
            <person name="Voolstra C.R."/>
        </authorList>
    </citation>
    <scope>NUCLEOTIDE SEQUENCE [LARGE SCALE GENOMIC DNA]</scope>
    <source>
        <strain evidence="2 3">DSM 25634</strain>
    </source>
</reference>
<name>A0A081NKS6_9GAMM</name>
<dbReference type="PANTHER" id="PTHR36573:SF1">
    <property type="entry name" value="INTERMEMBRANE PHOSPHOLIPID TRANSPORT SYSTEM BINDING PROTEIN MLAC"/>
    <property type="match status" value="1"/>
</dbReference>
<sequence>MEARMKMVKSVQPFLIALACLMMAAVSYAAPVLQPPEEEVKKITTELLDTFNKNKEQYKKNPDGFFKEVDRLLSPVVAFDQVGRYVMGKYAHRNPDQVVKFESEFKDSLIRFYGKALLSLDDTSLIIDSVDKTSPELLKKYQEGKTSRIPVKMKIRTSNSTVEIFYSMVHVDGRWKLRNVTIEGINIAKQFQSQFADAVDRHKKVPYVVENWTAIMSSSTDKGSKK</sequence>
<dbReference type="InterPro" id="IPR042245">
    <property type="entry name" value="Tgt2/MlaC_sf"/>
</dbReference>
<proteinExistence type="predicted"/>
<evidence type="ECO:0000256" key="1">
    <source>
        <dbReference type="SAM" id="SignalP"/>
    </source>
</evidence>
<dbReference type="AlphaFoldDB" id="A0A081NKS6"/>
<dbReference type="Proteomes" id="UP000028073">
    <property type="component" value="Unassembled WGS sequence"/>
</dbReference>
<dbReference type="PANTHER" id="PTHR36573">
    <property type="entry name" value="INTERMEMBRANE PHOSPHOLIPID TRANSPORT SYSTEM BINDING PROTEIN MLAC"/>
    <property type="match status" value="1"/>
</dbReference>
<dbReference type="Gene3D" id="3.10.450.710">
    <property type="entry name" value="Tgt2/MlaC"/>
    <property type="match status" value="1"/>
</dbReference>
<evidence type="ECO:0000313" key="3">
    <source>
        <dbReference type="Proteomes" id="UP000028073"/>
    </source>
</evidence>
<evidence type="ECO:0008006" key="4">
    <source>
        <dbReference type="Google" id="ProtNLM"/>
    </source>
</evidence>
<accession>A0A081NKS6</accession>
<comment type="caution">
    <text evidence="2">The sequence shown here is derived from an EMBL/GenBank/DDBJ whole genome shotgun (WGS) entry which is preliminary data.</text>
</comment>
<organism evidence="2 3">
    <name type="scientific">Endozoicomonas numazuensis</name>
    <dbReference type="NCBI Taxonomy" id="1137799"/>
    <lineage>
        <taxon>Bacteria</taxon>
        <taxon>Pseudomonadati</taxon>
        <taxon>Pseudomonadota</taxon>
        <taxon>Gammaproteobacteria</taxon>
        <taxon>Oceanospirillales</taxon>
        <taxon>Endozoicomonadaceae</taxon>
        <taxon>Endozoicomonas</taxon>
    </lineage>
</organism>
<dbReference type="Pfam" id="PF05494">
    <property type="entry name" value="MlaC"/>
    <property type="match status" value="1"/>
</dbReference>
<keyword evidence="1" id="KW-0732">Signal</keyword>
<protein>
    <recommendedName>
        <fullName evidence="4">Toluene tolerance protein</fullName>
    </recommendedName>
</protein>
<dbReference type="eggNOG" id="COG2854">
    <property type="taxonomic scope" value="Bacteria"/>
</dbReference>
<feature type="chain" id="PRO_5001760970" description="Toluene tolerance protein" evidence="1">
    <location>
        <begin position="30"/>
        <end position="226"/>
    </location>
</feature>
<evidence type="ECO:0000313" key="2">
    <source>
        <dbReference type="EMBL" id="KEQ19049.1"/>
    </source>
</evidence>
<dbReference type="InterPro" id="IPR008869">
    <property type="entry name" value="MlaC/ttg2D"/>
</dbReference>
<feature type="signal peptide" evidence="1">
    <location>
        <begin position="1"/>
        <end position="29"/>
    </location>
</feature>